<feature type="domain" description="Flagellar motor switch protein FliN-like C-terminal" evidence="9">
    <location>
        <begin position="51"/>
        <end position="119"/>
    </location>
</feature>
<evidence type="ECO:0000256" key="5">
    <source>
        <dbReference type="ARBA" id="ARBA00022500"/>
    </source>
</evidence>
<accession>A0AAT9IGC2</accession>
<reference evidence="10" key="1">
    <citation type="submission" date="2024-06" db="EMBL/GenBank/DDBJ databases">
        <authorList>
            <person name="Manzano-Marin A."/>
            <person name="Manzano-Marin A."/>
            <person name="Alejandro Manzano Marin A."/>
        </authorList>
    </citation>
    <scope>NUCLEOTIDE SEQUENCE</scope>
    <source>
        <strain evidence="10">Ancorni-2928</strain>
    </source>
</reference>
<protein>
    <recommendedName>
        <fullName evidence="3">Flagellar motor switch protein FliN</fullName>
    </recommendedName>
</protein>
<feature type="compositionally biased region" description="Polar residues" evidence="8">
    <location>
        <begin position="14"/>
        <end position="26"/>
    </location>
</feature>
<dbReference type="Gene3D" id="2.30.330.10">
    <property type="entry name" value="SpoA-like"/>
    <property type="match status" value="1"/>
</dbReference>
<evidence type="ECO:0000256" key="2">
    <source>
        <dbReference type="ARBA" id="ARBA00009226"/>
    </source>
</evidence>
<keyword evidence="6" id="KW-0283">Flagellar rotation</keyword>
<keyword evidence="5" id="KW-0145">Chemotaxis</keyword>
<dbReference type="AlphaFoldDB" id="A0AAT9IGC2"/>
<dbReference type="InterPro" id="IPR001172">
    <property type="entry name" value="FliN_T3SS_HrcQb"/>
</dbReference>
<dbReference type="GO" id="GO:0003774">
    <property type="term" value="F:cytoskeletal motor activity"/>
    <property type="evidence" value="ECO:0007669"/>
    <property type="project" value="InterPro"/>
</dbReference>
<keyword evidence="10" id="KW-0282">Flagellum</keyword>
<evidence type="ECO:0000256" key="3">
    <source>
        <dbReference type="ARBA" id="ARBA00021897"/>
    </source>
</evidence>
<feature type="region of interest" description="Disordered" evidence="8">
    <location>
        <begin position="1"/>
        <end position="33"/>
    </location>
</feature>
<dbReference type="PANTHER" id="PTHR43484:SF1">
    <property type="entry name" value="FLAGELLAR MOTOR SWITCH PROTEIN FLIN"/>
    <property type="match status" value="1"/>
</dbReference>
<dbReference type="InterPro" id="IPR001543">
    <property type="entry name" value="FliN-like_C"/>
</dbReference>
<evidence type="ECO:0000256" key="1">
    <source>
        <dbReference type="ARBA" id="ARBA00004413"/>
    </source>
</evidence>
<dbReference type="SUPFAM" id="SSF101801">
    <property type="entry name" value="Surface presentation of antigens (SPOA)"/>
    <property type="match status" value="1"/>
</dbReference>
<proteinExistence type="inferred from homology"/>
<evidence type="ECO:0000313" key="10">
    <source>
        <dbReference type="EMBL" id="CAL4042218.1"/>
    </source>
</evidence>
<dbReference type="GO" id="GO:0006935">
    <property type="term" value="P:chemotaxis"/>
    <property type="evidence" value="ECO:0007669"/>
    <property type="project" value="UniProtKB-KW"/>
</dbReference>
<keyword evidence="7" id="KW-0472">Membrane</keyword>
<keyword evidence="10" id="KW-0966">Cell projection</keyword>
<dbReference type="RefSeq" id="WP_367681044.1">
    <property type="nucleotide sequence ID" value="NZ_OZ060371.1"/>
</dbReference>
<gene>
    <name evidence="10" type="primary">fliN</name>
    <name evidence="10" type="ORF">BUANCORI2928_065</name>
</gene>
<keyword evidence="10" id="KW-0969">Cilium</keyword>
<comment type="similarity">
    <text evidence="2">Belongs to the FliN/MopA/SpaO family.</text>
</comment>
<keyword evidence="4" id="KW-1003">Cell membrane</keyword>
<dbReference type="GO" id="GO:0005886">
    <property type="term" value="C:plasma membrane"/>
    <property type="evidence" value="ECO:0007669"/>
    <property type="project" value="UniProtKB-SubCell"/>
</dbReference>
<evidence type="ECO:0000256" key="8">
    <source>
        <dbReference type="SAM" id="MobiDB-lite"/>
    </source>
</evidence>
<sequence>MNFKSKTMQEKPNNDNINPLKTNTQNPEEKKSKKIINDAISKKIEKNTHILDNILVNITVELGTKKIKIKDILNIKKNSIIALDKSVDDVLNIFINDCLIGQGEIVVVNNTYGIKISTIFDSLKTKKDFEKEKS</sequence>
<evidence type="ECO:0000256" key="6">
    <source>
        <dbReference type="ARBA" id="ARBA00022779"/>
    </source>
</evidence>
<dbReference type="PRINTS" id="PR00956">
    <property type="entry name" value="FLGMOTORFLIN"/>
</dbReference>
<dbReference type="InterPro" id="IPR036429">
    <property type="entry name" value="SpoA-like_sf"/>
</dbReference>
<organism evidence="10">
    <name type="scientific">Buchnera aphidicola</name>
    <name type="common">Anoecia corni</name>
    <dbReference type="NCBI Taxonomy" id="2994477"/>
    <lineage>
        <taxon>Bacteria</taxon>
        <taxon>Pseudomonadati</taxon>
        <taxon>Pseudomonadota</taxon>
        <taxon>Gammaproteobacteria</taxon>
        <taxon>Enterobacterales</taxon>
        <taxon>Erwiniaceae</taxon>
        <taxon>Buchnera</taxon>
    </lineage>
</organism>
<dbReference type="EMBL" id="OZ060371">
    <property type="protein sequence ID" value="CAL4042218.1"/>
    <property type="molecule type" value="Genomic_DNA"/>
</dbReference>
<evidence type="ECO:0000256" key="4">
    <source>
        <dbReference type="ARBA" id="ARBA00022475"/>
    </source>
</evidence>
<dbReference type="GO" id="GO:0071973">
    <property type="term" value="P:bacterial-type flagellum-dependent cell motility"/>
    <property type="evidence" value="ECO:0007669"/>
    <property type="project" value="InterPro"/>
</dbReference>
<evidence type="ECO:0000256" key="7">
    <source>
        <dbReference type="ARBA" id="ARBA00023136"/>
    </source>
</evidence>
<dbReference type="PANTHER" id="PTHR43484">
    <property type="match status" value="1"/>
</dbReference>
<comment type="subcellular location">
    <subcellularLocation>
        <location evidence="1">Cell membrane</location>
        <topology evidence="1">Peripheral membrane protein</topology>
        <orientation evidence="1">Cytoplasmic side</orientation>
    </subcellularLocation>
</comment>
<dbReference type="GO" id="GO:0009425">
    <property type="term" value="C:bacterial-type flagellum basal body"/>
    <property type="evidence" value="ECO:0007669"/>
    <property type="project" value="InterPro"/>
</dbReference>
<dbReference type="InterPro" id="IPR051469">
    <property type="entry name" value="FliN/MopA/SpaO"/>
</dbReference>
<evidence type="ECO:0000259" key="9">
    <source>
        <dbReference type="Pfam" id="PF01052"/>
    </source>
</evidence>
<name>A0AAT9IGC2_9GAMM</name>
<dbReference type="Pfam" id="PF01052">
    <property type="entry name" value="FliMN_C"/>
    <property type="match status" value="1"/>
</dbReference>